<dbReference type="InterPro" id="IPR000644">
    <property type="entry name" value="CBS_dom"/>
</dbReference>
<dbReference type="InterPro" id="IPR051257">
    <property type="entry name" value="Diverse_CBS-Domain"/>
</dbReference>
<dbReference type="PROSITE" id="PS51371">
    <property type="entry name" value="CBS"/>
    <property type="match status" value="2"/>
</dbReference>
<name>A0A401FQP3_9BACT</name>
<evidence type="ECO:0000256" key="2">
    <source>
        <dbReference type="PROSITE-ProRule" id="PRU00703"/>
    </source>
</evidence>
<reference evidence="5" key="2">
    <citation type="submission" date="2019-01" db="EMBL/GenBank/DDBJ databases">
        <title>Genome sequence of Desulfonema ishimotonii strain Tokyo 01.</title>
        <authorList>
            <person name="Fukui M."/>
        </authorList>
    </citation>
    <scope>NUCLEOTIDE SEQUENCE [LARGE SCALE GENOMIC DNA]</scope>
    <source>
        <strain evidence="5">Tokyo 01</strain>
    </source>
</reference>
<evidence type="ECO:0000256" key="1">
    <source>
        <dbReference type="ARBA" id="ARBA00023122"/>
    </source>
</evidence>
<dbReference type="Gene3D" id="3.10.580.10">
    <property type="entry name" value="CBS-domain"/>
    <property type="match status" value="1"/>
</dbReference>
<dbReference type="Proteomes" id="UP000288096">
    <property type="component" value="Unassembled WGS sequence"/>
</dbReference>
<evidence type="ECO:0000313" key="5">
    <source>
        <dbReference type="Proteomes" id="UP000288096"/>
    </source>
</evidence>
<comment type="caution">
    <text evidence="4">The sequence shown here is derived from an EMBL/GenBank/DDBJ whole genome shotgun (WGS) entry which is preliminary data.</text>
</comment>
<feature type="domain" description="CBS" evidence="3">
    <location>
        <begin position="7"/>
        <end position="65"/>
    </location>
</feature>
<keyword evidence="1 2" id="KW-0129">CBS domain</keyword>
<evidence type="ECO:0000313" key="4">
    <source>
        <dbReference type="EMBL" id="GBC59282.1"/>
    </source>
</evidence>
<keyword evidence="5" id="KW-1185">Reference proteome</keyword>
<dbReference type="EMBL" id="BEXT01000001">
    <property type="protein sequence ID" value="GBC59282.1"/>
    <property type="molecule type" value="Genomic_DNA"/>
</dbReference>
<dbReference type="PANTHER" id="PTHR43080:SF2">
    <property type="entry name" value="CBS DOMAIN-CONTAINING PROTEIN"/>
    <property type="match status" value="1"/>
</dbReference>
<dbReference type="AlphaFoldDB" id="A0A401FQP3"/>
<dbReference type="SMART" id="SM00116">
    <property type="entry name" value="CBS"/>
    <property type="match status" value="2"/>
</dbReference>
<dbReference type="OrthoDB" id="9780653at2"/>
<protein>
    <submittedName>
        <fullName evidence="4">Signal-transduction protein</fullName>
    </submittedName>
</protein>
<proteinExistence type="predicted"/>
<evidence type="ECO:0000259" key="3">
    <source>
        <dbReference type="PROSITE" id="PS51371"/>
    </source>
</evidence>
<sequence>MKVKALMVSPPITITTDASIEEAIRLMKTSAIRHLPVVSGDNTLEGLLTLADLKEGLLPSMVSDISLADLVIPDPVTVGPEDDIETAARRIYYHKISGIPVVTGEKLVGILTETDILRTFIDMMGILTSSSHIEIVIGDDPEAFKQAVQIIQETEGDILNVTMTAQEIGQRVYYFRLFPCDTAPIRTALEAGGFRVLSTTDES</sequence>
<dbReference type="PANTHER" id="PTHR43080">
    <property type="entry name" value="CBS DOMAIN-CONTAINING PROTEIN CBSX3, MITOCHONDRIAL"/>
    <property type="match status" value="1"/>
</dbReference>
<organism evidence="4 5">
    <name type="scientific">Desulfonema ishimotonii</name>
    <dbReference type="NCBI Taxonomy" id="45657"/>
    <lineage>
        <taxon>Bacteria</taxon>
        <taxon>Pseudomonadati</taxon>
        <taxon>Thermodesulfobacteriota</taxon>
        <taxon>Desulfobacteria</taxon>
        <taxon>Desulfobacterales</taxon>
        <taxon>Desulfococcaceae</taxon>
        <taxon>Desulfonema</taxon>
    </lineage>
</organism>
<dbReference type="SUPFAM" id="SSF54631">
    <property type="entry name" value="CBS-domain pair"/>
    <property type="match status" value="1"/>
</dbReference>
<feature type="domain" description="CBS" evidence="3">
    <location>
        <begin position="71"/>
        <end position="129"/>
    </location>
</feature>
<gene>
    <name evidence="4" type="ORF">DENIS_0218</name>
</gene>
<dbReference type="RefSeq" id="WP_124326804.1">
    <property type="nucleotide sequence ID" value="NZ_BEXT01000001.1"/>
</dbReference>
<dbReference type="InterPro" id="IPR046342">
    <property type="entry name" value="CBS_dom_sf"/>
</dbReference>
<reference evidence="5" key="1">
    <citation type="submission" date="2017-11" db="EMBL/GenBank/DDBJ databases">
        <authorList>
            <person name="Watanabe M."/>
            <person name="Kojima H."/>
        </authorList>
    </citation>
    <scope>NUCLEOTIDE SEQUENCE [LARGE SCALE GENOMIC DNA]</scope>
    <source>
        <strain evidence="5">Tokyo 01</strain>
    </source>
</reference>
<dbReference type="CDD" id="cd04584">
    <property type="entry name" value="CBS_pair_AcuB_like"/>
    <property type="match status" value="1"/>
</dbReference>
<accession>A0A401FQP3</accession>
<dbReference type="Pfam" id="PF00571">
    <property type="entry name" value="CBS"/>
    <property type="match status" value="2"/>
</dbReference>